<keyword evidence="2" id="KW-1185">Reference proteome</keyword>
<gene>
    <name evidence="1" type="ORF">PISMIDRAFT_678085</name>
</gene>
<protein>
    <submittedName>
        <fullName evidence="1">Uncharacterized protein</fullName>
    </submittedName>
</protein>
<feature type="non-terminal residue" evidence="1">
    <location>
        <position position="68"/>
    </location>
</feature>
<dbReference type="HOGENOM" id="CLU_2801045_0_0_1"/>
<reference evidence="2" key="2">
    <citation type="submission" date="2015-01" db="EMBL/GenBank/DDBJ databases">
        <title>Evolutionary Origins and Diversification of the Mycorrhizal Mutualists.</title>
        <authorList>
            <consortium name="DOE Joint Genome Institute"/>
            <consortium name="Mycorrhizal Genomics Consortium"/>
            <person name="Kohler A."/>
            <person name="Kuo A."/>
            <person name="Nagy L.G."/>
            <person name="Floudas D."/>
            <person name="Copeland A."/>
            <person name="Barry K.W."/>
            <person name="Cichocki N."/>
            <person name="Veneault-Fourrey C."/>
            <person name="LaButti K."/>
            <person name="Lindquist E.A."/>
            <person name="Lipzen A."/>
            <person name="Lundell T."/>
            <person name="Morin E."/>
            <person name="Murat C."/>
            <person name="Riley R."/>
            <person name="Ohm R."/>
            <person name="Sun H."/>
            <person name="Tunlid A."/>
            <person name="Henrissat B."/>
            <person name="Grigoriev I.V."/>
            <person name="Hibbett D.S."/>
            <person name="Martin F."/>
        </authorList>
    </citation>
    <scope>NUCLEOTIDE SEQUENCE [LARGE SCALE GENOMIC DNA]</scope>
    <source>
        <strain evidence="2">441</strain>
    </source>
</reference>
<reference evidence="1 2" key="1">
    <citation type="submission" date="2014-04" db="EMBL/GenBank/DDBJ databases">
        <authorList>
            <consortium name="DOE Joint Genome Institute"/>
            <person name="Kuo A."/>
            <person name="Kohler A."/>
            <person name="Costa M.D."/>
            <person name="Nagy L.G."/>
            <person name="Floudas D."/>
            <person name="Copeland A."/>
            <person name="Barry K.W."/>
            <person name="Cichocki N."/>
            <person name="Veneault-Fourrey C."/>
            <person name="LaButti K."/>
            <person name="Lindquist E.A."/>
            <person name="Lipzen A."/>
            <person name="Lundell T."/>
            <person name="Morin E."/>
            <person name="Murat C."/>
            <person name="Sun H."/>
            <person name="Tunlid A."/>
            <person name="Henrissat B."/>
            <person name="Grigoriev I.V."/>
            <person name="Hibbett D.S."/>
            <person name="Martin F."/>
            <person name="Nordberg H.P."/>
            <person name="Cantor M.N."/>
            <person name="Hua S.X."/>
        </authorList>
    </citation>
    <scope>NUCLEOTIDE SEQUENCE [LARGE SCALE GENOMIC DNA]</scope>
    <source>
        <strain evidence="1 2">441</strain>
    </source>
</reference>
<dbReference type="AlphaFoldDB" id="A0A0C9ZFH4"/>
<dbReference type="EMBL" id="KN833714">
    <property type="protein sequence ID" value="KIK24704.1"/>
    <property type="molecule type" value="Genomic_DNA"/>
</dbReference>
<organism evidence="1 2">
    <name type="scientific">Pisolithus microcarpus 441</name>
    <dbReference type="NCBI Taxonomy" id="765257"/>
    <lineage>
        <taxon>Eukaryota</taxon>
        <taxon>Fungi</taxon>
        <taxon>Dikarya</taxon>
        <taxon>Basidiomycota</taxon>
        <taxon>Agaricomycotina</taxon>
        <taxon>Agaricomycetes</taxon>
        <taxon>Agaricomycetidae</taxon>
        <taxon>Boletales</taxon>
        <taxon>Sclerodermatineae</taxon>
        <taxon>Pisolithaceae</taxon>
        <taxon>Pisolithus</taxon>
    </lineage>
</organism>
<proteinExistence type="predicted"/>
<name>A0A0C9ZFH4_9AGAM</name>
<evidence type="ECO:0000313" key="2">
    <source>
        <dbReference type="Proteomes" id="UP000054018"/>
    </source>
</evidence>
<accession>A0A0C9ZFH4</accession>
<sequence>MGGVVGIWASTGHEIRSEWQVCHLSMRSPYIVEGRRREGLKLAVFCTFRGKKDRITSHADKLARVRVL</sequence>
<evidence type="ECO:0000313" key="1">
    <source>
        <dbReference type="EMBL" id="KIK24704.1"/>
    </source>
</evidence>
<dbReference type="Proteomes" id="UP000054018">
    <property type="component" value="Unassembled WGS sequence"/>
</dbReference>